<dbReference type="Proteomes" id="UP000470010">
    <property type="component" value="Unassembled WGS sequence"/>
</dbReference>
<dbReference type="GO" id="GO:0016740">
    <property type="term" value="F:transferase activity"/>
    <property type="evidence" value="ECO:0007669"/>
    <property type="project" value="UniProtKB-KW"/>
</dbReference>
<feature type="binding site" evidence="16">
    <location>
        <position position="82"/>
    </location>
    <ligand>
        <name>Mg(2+)</name>
        <dbReference type="ChEBI" id="CHEBI:18420"/>
        <note>ligand shared between all trimeric partners</note>
    </ligand>
</feature>
<evidence type="ECO:0000256" key="3">
    <source>
        <dbReference type="ARBA" id="ARBA00014322"/>
    </source>
</evidence>
<comment type="cofactor">
    <cofactor evidence="16">
        <name>Mg(2+)</name>
        <dbReference type="ChEBI" id="CHEBI:18420"/>
    </cofactor>
    <text evidence="16">Binds 1 Mg(2+) ion per trimer.</text>
</comment>
<evidence type="ECO:0000256" key="7">
    <source>
        <dbReference type="ARBA" id="ARBA00022597"/>
    </source>
</evidence>
<proteinExistence type="predicted"/>
<evidence type="ECO:0000256" key="15">
    <source>
        <dbReference type="PIRSR" id="PIRSR000699-1"/>
    </source>
</evidence>
<dbReference type="GO" id="GO:0046872">
    <property type="term" value="F:metal ion binding"/>
    <property type="evidence" value="ECO:0007669"/>
    <property type="project" value="UniProtKB-KW"/>
</dbReference>
<comment type="subunit">
    <text evidence="2">Homotrimer.</text>
</comment>
<keyword evidence="8" id="KW-0808">Transferase</keyword>
<reference evidence="19" key="1">
    <citation type="submission" date="2019-08" db="EMBL/GenBank/DDBJ databases">
        <title>Arthrobacter sp. nov., isolated from plateau pika and Tibetan wild ass.</title>
        <authorList>
            <person name="Ge Y."/>
        </authorList>
    </citation>
    <scope>NUCLEOTIDE SEQUENCE [LARGE SCALE GENOMIC DNA]</scope>
    <source>
        <strain evidence="19">HF-1365</strain>
    </source>
</reference>
<comment type="caution">
    <text evidence="18">The sequence shown here is derived from an EMBL/GenBank/DDBJ whole genome shotgun (WGS) entry which is preliminary data.</text>
</comment>
<name>A0A7K0G8Z3_9ACTN</name>
<keyword evidence="4" id="KW-0813">Transport</keyword>
<evidence type="ECO:0000256" key="11">
    <source>
        <dbReference type="ARBA" id="ARBA00022842"/>
    </source>
</evidence>
<keyword evidence="6" id="KW-0597">Phosphoprotein</keyword>
<dbReference type="InterPro" id="IPR003188">
    <property type="entry name" value="PTS_IIA_lac/cel"/>
</dbReference>
<dbReference type="PROSITE" id="PS51095">
    <property type="entry name" value="PTS_EIIA_TYPE_3"/>
    <property type="match status" value="1"/>
</dbReference>
<evidence type="ECO:0000256" key="16">
    <source>
        <dbReference type="PIRSR" id="PIRSR000699-2"/>
    </source>
</evidence>
<dbReference type="SUPFAM" id="SSF46973">
    <property type="entry name" value="Enzyme IIa from lactose specific PTS, IIa-lac"/>
    <property type="match status" value="1"/>
</dbReference>
<dbReference type="Gene3D" id="1.20.58.80">
    <property type="entry name" value="Phosphotransferase system, lactose/cellobiose-type IIA subunit"/>
    <property type="match status" value="1"/>
</dbReference>
<dbReference type="EMBL" id="VTFZ01000008">
    <property type="protein sequence ID" value="MRX80297.1"/>
    <property type="molecule type" value="Genomic_DNA"/>
</dbReference>
<comment type="subcellular location">
    <subcellularLocation>
        <location evidence="1">Cytoplasm</location>
    </subcellularLocation>
</comment>
<evidence type="ECO:0000256" key="8">
    <source>
        <dbReference type="ARBA" id="ARBA00022679"/>
    </source>
</evidence>
<keyword evidence="19" id="KW-1185">Reference proteome</keyword>
<organism evidence="18 19">
    <name type="scientific">Enorma shizhengliae</name>
    <dbReference type="NCBI Taxonomy" id="2606615"/>
    <lineage>
        <taxon>Bacteria</taxon>
        <taxon>Bacillati</taxon>
        <taxon>Actinomycetota</taxon>
        <taxon>Coriobacteriia</taxon>
        <taxon>Coriobacteriales</taxon>
        <taxon>Coriobacteriaceae</taxon>
        <taxon>Enorma</taxon>
    </lineage>
</organism>
<dbReference type="Pfam" id="PF02255">
    <property type="entry name" value="PTS_IIA"/>
    <property type="match status" value="1"/>
</dbReference>
<evidence type="ECO:0000256" key="1">
    <source>
        <dbReference type="ARBA" id="ARBA00004496"/>
    </source>
</evidence>
<dbReference type="AlphaFoldDB" id="A0A7K0G8Z3"/>
<evidence type="ECO:0000256" key="5">
    <source>
        <dbReference type="ARBA" id="ARBA00022490"/>
    </source>
</evidence>
<dbReference type="GO" id="GO:0009401">
    <property type="term" value="P:phosphoenolpyruvate-dependent sugar phosphotransferase system"/>
    <property type="evidence" value="ECO:0007669"/>
    <property type="project" value="UniProtKB-KW"/>
</dbReference>
<evidence type="ECO:0000256" key="6">
    <source>
        <dbReference type="ARBA" id="ARBA00022553"/>
    </source>
</evidence>
<evidence type="ECO:0000256" key="2">
    <source>
        <dbReference type="ARBA" id="ARBA00011233"/>
    </source>
</evidence>
<feature type="modified residue" description="Phosphohistidine; by HPr" evidence="17">
    <location>
        <position position="79"/>
    </location>
</feature>
<sequence length="113" mass="12696">MATKEEISMIGFEIVAYAGDAQTDLLAALDAAREGRFEEAHKLHEQANQSLIDAHDVQTRLLAQEAGGSTMEVTFIMVHAQDTLMTTMLLEKQARFLIDEYERISNLEQNLNQ</sequence>
<evidence type="ECO:0000256" key="14">
    <source>
        <dbReference type="ARBA" id="ARBA00032708"/>
    </source>
</evidence>
<evidence type="ECO:0000256" key="13">
    <source>
        <dbReference type="ARBA" id="ARBA00031467"/>
    </source>
</evidence>
<dbReference type="PIRSF" id="PIRSF000699">
    <property type="entry name" value="PTS_IILac_III"/>
    <property type="match status" value="1"/>
</dbReference>
<evidence type="ECO:0000256" key="10">
    <source>
        <dbReference type="ARBA" id="ARBA00022723"/>
    </source>
</evidence>
<evidence type="ECO:0000256" key="17">
    <source>
        <dbReference type="PROSITE-ProRule" id="PRU00418"/>
    </source>
</evidence>
<evidence type="ECO:0000256" key="4">
    <source>
        <dbReference type="ARBA" id="ARBA00022448"/>
    </source>
</evidence>
<evidence type="ECO:0000256" key="9">
    <source>
        <dbReference type="ARBA" id="ARBA00022683"/>
    </source>
</evidence>
<dbReference type="CDD" id="cd00215">
    <property type="entry name" value="PTS_IIA_lac"/>
    <property type="match status" value="1"/>
</dbReference>
<evidence type="ECO:0000313" key="18">
    <source>
        <dbReference type="EMBL" id="MRX80297.1"/>
    </source>
</evidence>
<dbReference type="InterPro" id="IPR036542">
    <property type="entry name" value="PTS_IIA_lac/cel_sf"/>
</dbReference>
<dbReference type="GO" id="GO:0005737">
    <property type="term" value="C:cytoplasm"/>
    <property type="evidence" value="ECO:0007669"/>
    <property type="project" value="UniProtKB-SubCell"/>
</dbReference>
<keyword evidence="7" id="KW-0762">Sugar transport</keyword>
<dbReference type="PANTHER" id="PTHR34382">
    <property type="entry name" value="PTS SYSTEM N,N'-DIACETYLCHITOBIOSE-SPECIFIC EIIA COMPONENT"/>
    <property type="match status" value="1"/>
</dbReference>
<evidence type="ECO:0000313" key="19">
    <source>
        <dbReference type="Proteomes" id="UP000470010"/>
    </source>
</evidence>
<keyword evidence="10 16" id="KW-0479">Metal-binding</keyword>
<feature type="active site" description="Tele-phosphohistidine intermediate" evidence="15">
    <location>
        <position position="79"/>
    </location>
</feature>
<accession>A0A7K0G8Z3</accession>
<protein>
    <recommendedName>
        <fullName evidence="3">PTS system lactose-specific EIIA component</fullName>
    </recommendedName>
    <alternativeName>
        <fullName evidence="12">EIIA-Lac</fullName>
    </alternativeName>
    <alternativeName>
        <fullName evidence="14">EIII-Lac</fullName>
    </alternativeName>
    <alternativeName>
        <fullName evidence="13">Lactose-specific phosphotransferase enzyme IIA component</fullName>
    </alternativeName>
</protein>
<dbReference type="PANTHER" id="PTHR34382:SF9">
    <property type="entry name" value="PHOSPHOTRANSFERASE SYSTEM SUGAR-SPECIFIC EII COMPONENT"/>
    <property type="match status" value="1"/>
</dbReference>
<dbReference type="RefSeq" id="WP_144688570.1">
    <property type="nucleotide sequence ID" value="NZ_VLLQ01000009.1"/>
</dbReference>
<keyword evidence="9" id="KW-0598">Phosphotransferase system</keyword>
<keyword evidence="11 16" id="KW-0460">Magnesium</keyword>
<keyword evidence="5" id="KW-0963">Cytoplasm</keyword>
<gene>
    <name evidence="18" type="ORF">GJE22_06790</name>
</gene>
<evidence type="ECO:0000256" key="12">
    <source>
        <dbReference type="ARBA" id="ARBA00030293"/>
    </source>
</evidence>